<dbReference type="NCBIfam" id="NF041359">
    <property type="entry name" value="GntG_guanitoxin"/>
    <property type="match status" value="1"/>
</dbReference>
<evidence type="ECO:0000259" key="6">
    <source>
        <dbReference type="Pfam" id="PF01212"/>
    </source>
</evidence>
<dbReference type="EMBL" id="JADIVZ010000001">
    <property type="protein sequence ID" value="MBF4160584.1"/>
    <property type="molecule type" value="Genomic_DNA"/>
</dbReference>
<dbReference type="GO" id="GO:0008483">
    <property type="term" value="F:transaminase activity"/>
    <property type="evidence" value="ECO:0007669"/>
    <property type="project" value="UniProtKB-KW"/>
</dbReference>
<reference evidence="7" key="1">
    <citation type="submission" date="2020-11" db="EMBL/GenBank/DDBJ databases">
        <title>Nocardioides sp. CBS4Y-1, whole genome shotgun sequence.</title>
        <authorList>
            <person name="Tuo L."/>
        </authorList>
    </citation>
    <scope>NUCLEOTIDE SEQUENCE</scope>
    <source>
        <strain evidence="7">CBS4Y-1</strain>
    </source>
</reference>
<comment type="cofactor">
    <cofactor evidence="1">
        <name>pyridoxal 5'-phosphate</name>
        <dbReference type="ChEBI" id="CHEBI:597326"/>
    </cofactor>
</comment>
<evidence type="ECO:0000256" key="3">
    <source>
        <dbReference type="ARBA" id="ARBA00022898"/>
    </source>
</evidence>
<keyword evidence="7" id="KW-0032">Aminotransferase</keyword>
<dbReference type="Proteomes" id="UP000656804">
    <property type="component" value="Unassembled WGS sequence"/>
</dbReference>
<comment type="caution">
    <text evidence="7">The sequence shown here is derived from an EMBL/GenBank/DDBJ whole genome shotgun (WGS) entry which is preliminary data.</text>
</comment>
<keyword evidence="4" id="KW-0456">Lyase</keyword>
<keyword evidence="7" id="KW-0808">Transferase</keyword>
<proteinExistence type="inferred from homology"/>
<evidence type="ECO:0000313" key="7">
    <source>
        <dbReference type="EMBL" id="MBF4160584.1"/>
    </source>
</evidence>
<keyword evidence="3" id="KW-0663">Pyridoxal phosphate</keyword>
<name>A0A930YBL1_9ACTN</name>
<dbReference type="GO" id="GO:0008732">
    <property type="term" value="F:L-allo-threonine aldolase activity"/>
    <property type="evidence" value="ECO:0007669"/>
    <property type="project" value="TreeGrafter"/>
</dbReference>
<dbReference type="FunFam" id="3.40.640.10:FF:000030">
    <property type="entry name" value="Low-specificity L-threonine aldolase"/>
    <property type="match status" value="1"/>
</dbReference>
<feature type="domain" description="Aromatic amino acid beta-eliminating lyase/threonine aldolase" evidence="6">
    <location>
        <begin position="9"/>
        <end position="287"/>
    </location>
</feature>
<dbReference type="PANTHER" id="PTHR48097:SF9">
    <property type="entry name" value="L-THREONINE ALDOLASE"/>
    <property type="match status" value="1"/>
</dbReference>
<feature type="modified residue" description="N6-(pyridoxal phosphate)lysine" evidence="5">
    <location>
        <position position="206"/>
    </location>
</feature>
<sequence length="336" mass="34936">MSDGIAPVDLRSDTLTRPTEAMRAAMAGAEVGDDVYGEDPTVRLLEERVAGLLGHEAALFTPTGSMANVLAVAALVAPGQEVLCEASAHIARAELGAHGAVMGVTMRTWIHERGGVDLPVLERLIAPDMGPFFVRTAAISLENTHNFAGGTVLPLATMRDVRELATGRGVAVHLDGARLWNAHVATGTPLHEYGACADTIGICLSKGLGAPVGSLVVGSADVIEEARVRRKRLGGGMRQIGILAAAGLHAIDHHVERLADDHEHARLLAEAMGTDPASVDTNIVVAHHADAPGYVARAREAGVLVSAVGPTAVRAVTHLDVTRADAERAARVLTAC</sequence>
<evidence type="ECO:0000256" key="4">
    <source>
        <dbReference type="ARBA" id="ARBA00023239"/>
    </source>
</evidence>
<dbReference type="GO" id="GO:0005829">
    <property type="term" value="C:cytosol"/>
    <property type="evidence" value="ECO:0007669"/>
    <property type="project" value="TreeGrafter"/>
</dbReference>
<dbReference type="InterPro" id="IPR001597">
    <property type="entry name" value="ArAA_b-elim_lyase/Thr_aldolase"/>
</dbReference>
<evidence type="ECO:0000256" key="5">
    <source>
        <dbReference type="PIRSR" id="PIRSR017617-1"/>
    </source>
</evidence>
<dbReference type="PIRSF" id="PIRSF017617">
    <property type="entry name" value="Thr_aldolase"/>
    <property type="match status" value="1"/>
</dbReference>
<dbReference type="AlphaFoldDB" id="A0A930YBL1"/>
<evidence type="ECO:0000313" key="8">
    <source>
        <dbReference type="Proteomes" id="UP000656804"/>
    </source>
</evidence>
<gene>
    <name evidence="7" type="ORF">ISG29_02705</name>
</gene>
<evidence type="ECO:0000256" key="1">
    <source>
        <dbReference type="ARBA" id="ARBA00001933"/>
    </source>
</evidence>
<dbReference type="InterPro" id="IPR023603">
    <property type="entry name" value="Low_specificity_L-TA-like"/>
</dbReference>
<dbReference type="PANTHER" id="PTHR48097">
    <property type="entry name" value="L-THREONINE ALDOLASE-RELATED"/>
    <property type="match status" value="1"/>
</dbReference>
<dbReference type="Gene3D" id="3.90.1150.10">
    <property type="entry name" value="Aspartate Aminotransferase, domain 1"/>
    <property type="match status" value="1"/>
</dbReference>
<dbReference type="InterPro" id="IPR015422">
    <property type="entry name" value="PyrdxlP-dep_Trfase_small"/>
</dbReference>
<organism evidence="7 8">
    <name type="scientific">Nocardioides acrostichi</name>
    <dbReference type="NCBI Taxonomy" id="2784339"/>
    <lineage>
        <taxon>Bacteria</taxon>
        <taxon>Bacillati</taxon>
        <taxon>Actinomycetota</taxon>
        <taxon>Actinomycetes</taxon>
        <taxon>Propionibacteriales</taxon>
        <taxon>Nocardioidaceae</taxon>
        <taxon>Nocardioides</taxon>
    </lineage>
</organism>
<dbReference type="InterPro" id="IPR015421">
    <property type="entry name" value="PyrdxlP-dep_Trfase_major"/>
</dbReference>
<keyword evidence="8" id="KW-1185">Reference proteome</keyword>
<dbReference type="GO" id="GO:0006567">
    <property type="term" value="P:L-threonine catabolic process"/>
    <property type="evidence" value="ECO:0007669"/>
    <property type="project" value="TreeGrafter"/>
</dbReference>
<evidence type="ECO:0000256" key="2">
    <source>
        <dbReference type="ARBA" id="ARBA00006966"/>
    </source>
</evidence>
<protein>
    <submittedName>
        <fullName evidence="7">Aminotransferase class I/II-fold pyridoxal phosphate-dependent enzyme</fullName>
    </submittedName>
</protein>
<dbReference type="SUPFAM" id="SSF53383">
    <property type="entry name" value="PLP-dependent transferases"/>
    <property type="match status" value="1"/>
</dbReference>
<accession>A0A930YBL1</accession>
<dbReference type="RefSeq" id="WP_194501793.1">
    <property type="nucleotide sequence ID" value="NZ_JADIVZ010000001.1"/>
</dbReference>
<dbReference type="InterPro" id="IPR015424">
    <property type="entry name" value="PyrdxlP-dep_Trfase"/>
</dbReference>
<dbReference type="Gene3D" id="3.40.640.10">
    <property type="entry name" value="Type I PLP-dependent aspartate aminotransferase-like (Major domain)"/>
    <property type="match status" value="1"/>
</dbReference>
<dbReference type="GO" id="GO:0006545">
    <property type="term" value="P:glycine biosynthetic process"/>
    <property type="evidence" value="ECO:0007669"/>
    <property type="project" value="TreeGrafter"/>
</dbReference>
<comment type="similarity">
    <text evidence="2">Belongs to the threonine aldolase family.</text>
</comment>
<dbReference type="Pfam" id="PF01212">
    <property type="entry name" value="Beta_elim_lyase"/>
    <property type="match status" value="1"/>
</dbReference>